<dbReference type="EC" id="4.1.1.97" evidence="3"/>
<feature type="region of interest" description="Disordered" evidence="7">
    <location>
        <begin position="195"/>
        <end position="216"/>
    </location>
</feature>
<evidence type="ECO:0000313" key="9">
    <source>
        <dbReference type="EMBL" id="RYR74992.1"/>
    </source>
</evidence>
<dbReference type="PANTHER" id="PTHR43466">
    <property type="entry name" value="2-OXO-4-HYDROXY-4-CARBOXY-5-UREIDOIMIDAZOLINE DECARBOXYLASE-RELATED"/>
    <property type="match status" value="1"/>
</dbReference>
<evidence type="ECO:0000313" key="10">
    <source>
        <dbReference type="Proteomes" id="UP000289738"/>
    </source>
</evidence>
<keyword evidence="6" id="KW-0456">Lyase</keyword>
<comment type="catalytic activity">
    <reaction evidence="1">
        <text>5-hydroxy-2-oxo-4-ureido-2,5-dihydro-1H-imidazole-5-carboxylate + H(+) = (S)-allantoin + CO2</text>
        <dbReference type="Rhea" id="RHEA:26301"/>
        <dbReference type="ChEBI" id="CHEBI:15378"/>
        <dbReference type="ChEBI" id="CHEBI:15678"/>
        <dbReference type="ChEBI" id="CHEBI:16526"/>
        <dbReference type="ChEBI" id="CHEBI:58639"/>
        <dbReference type="EC" id="4.1.1.97"/>
    </reaction>
</comment>
<dbReference type="GO" id="GO:0019628">
    <property type="term" value="P:urate catabolic process"/>
    <property type="evidence" value="ECO:0007669"/>
    <property type="project" value="TreeGrafter"/>
</dbReference>
<sequence>MPEFDVEGLRLTRDGDLEESTGERNSYNHIFILSLYILPIFGGLSGKLESRDFFLITRSRWFAEKMIAESPFSSLDHATSFARQLWFKESRIQSWLDAFSGQSHLYRAIAHAPGPMMREMLHWDRKYRAKFGFEFVTSTETWFSQKILDEAKARYENTLVVELDIAAQEEFKLIEHGLERLWERLTFSQIQEASEAAGEVVPDSEEKEDVVPSGGSEEADFAAQNVSMLSYDLNKTPEENDYPYSGMSPEEKNAWHLAMWATRYLNP</sequence>
<dbReference type="InterPro" id="IPR018020">
    <property type="entry name" value="OHCU_decarboxylase"/>
</dbReference>
<evidence type="ECO:0000259" key="8">
    <source>
        <dbReference type="Pfam" id="PF09349"/>
    </source>
</evidence>
<dbReference type="Proteomes" id="UP000289738">
    <property type="component" value="Chromosome A02"/>
</dbReference>
<dbReference type="GO" id="GO:0006144">
    <property type="term" value="P:purine nucleobase metabolic process"/>
    <property type="evidence" value="ECO:0007669"/>
    <property type="project" value="UniProtKB-KW"/>
</dbReference>
<evidence type="ECO:0000256" key="2">
    <source>
        <dbReference type="ARBA" id="ARBA00004754"/>
    </source>
</evidence>
<keyword evidence="4" id="KW-0659">Purine metabolism</keyword>
<dbReference type="AlphaFoldDB" id="A0A445EI20"/>
<feature type="domain" description="Oxo-4-hydroxy-4-carboxy-5-ureidoimidazoline decarboxylase" evidence="8">
    <location>
        <begin position="116"/>
        <end position="172"/>
    </location>
</feature>
<accession>A0A445EI20</accession>
<dbReference type="Gene3D" id="1.10.3330.10">
    <property type="entry name" value="Oxo-4-hydroxy-4-carboxy-5-ureidoimidazoline decarboxylase"/>
    <property type="match status" value="1"/>
</dbReference>
<evidence type="ECO:0000256" key="5">
    <source>
        <dbReference type="ARBA" id="ARBA00022793"/>
    </source>
</evidence>
<reference evidence="9 10" key="1">
    <citation type="submission" date="2019-01" db="EMBL/GenBank/DDBJ databases">
        <title>Sequencing of cultivated peanut Arachis hypogaea provides insights into genome evolution and oil improvement.</title>
        <authorList>
            <person name="Chen X."/>
        </authorList>
    </citation>
    <scope>NUCLEOTIDE SEQUENCE [LARGE SCALE GENOMIC DNA]</scope>
    <source>
        <strain evidence="10">cv. Fuhuasheng</strain>
        <tissue evidence="9">Leaves</tissue>
    </source>
</reference>
<dbReference type="InterPro" id="IPR036778">
    <property type="entry name" value="OHCU_decarboxylase_sf"/>
</dbReference>
<evidence type="ECO:0000256" key="1">
    <source>
        <dbReference type="ARBA" id="ARBA00001163"/>
    </source>
</evidence>
<organism evidence="9 10">
    <name type="scientific">Arachis hypogaea</name>
    <name type="common">Peanut</name>
    <dbReference type="NCBI Taxonomy" id="3818"/>
    <lineage>
        <taxon>Eukaryota</taxon>
        <taxon>Viridiplantae</taxon>
        <taxon>Streptophyta</taxon>
        <taxon>Embryophyta</taxon>
        <taxon>Tracheophyta</taxon>
        <taxon>Spermatophyta</taxon>
        <taxon>Magnoliopsida</taxon>
        <taxon>eudicotyledons</taxon>
        <taxon>Gunneridae</taxon>
        <taxon>Pentapetalae</taxon>
        <taxon>rosids</taxon>
        <taxon>fabids</taxon>
        <taxon>Fabales</taxon>
        <taxon>Fabaceae</taxon>
        <taxon>Papilionoideae</taxon>
        <taxon>50 kb inversion clade</taxon>
        <taxon>dalbergioids sensu lato</taxon>
        <taxon>Dalbergieae</taxon>
        <taxon>Pterocarpus clade</taxon>
        <taxon>Arachis</taxon>
    </lineage>
</organism>
<evidence type="ECO:0000256" key="3">
    <source>
        <dbReference type="ARBA" id="ARBA00012257"/>
    </source>
</evidence>
<evidence type="ECO:0000256" key="6">
    <source>
        <dbReference type="ARBA" id="ARBA00023239"/>
    </source>
</evidence>
<dbReference type="SUPFAM" id="SSF158694">
    <property type="entry name" value="UraD-Like"/>
    <property type="match status" value="1"/>
</dbReference>
<keyword evidence="10" id="KW-1185">Reference proteome</keyword>
<protein>
    <recommendedName>
        <fullName evidence="3">2-oxo-4-hydroxy-4-carboxy-5-ureidoimidazoline decarboxylase</fullName>
        <ecNumber evidence="3">4.1.1.97</ecNumber>
    </recommendedName>
</protein>
<keyword evidence="5" id="KW-0210">Decarboxylase</keyword>
<comment type="pathway">
    <text evidence="2">Purine metabolism; urate degradation; (S)-allantoin from urate: step 3/3.</text>
</comment>
<dbReference type="STRING" id="3818.A0A445EI20"/>
<gene>
    <name evidence="9" type="ORF">Ahy_A02g009703</name>
</gene>
<dbReference type="EMBL" id="SDMP01000002">
    <property type="protein sequence ID" value="RYR74992.1"/>
    <property type="molecule type" value="Genomic_DNA"/>
</dbReference>
<evidence type="ECO:0000256" key="4">
    <source>
        <dbReference type="ARBA" id="ARBA00022631"/>
    </source>
</evidence>
<dbReference type="GO" id="GO:0051997">
    <property type="term" value="F:2-oxo-4-hydroxy-4-carboxy-5-ureidoimidazoline decarboxylase activity"/>
    <property type="evidence" value="ECO:0007669"/>
    <property type="project" value="UniProtKB-EC"/>
</dbReference>
<proteinExistence type="predicted"/>
<dbReference type="Pfam" id="PF09349">
    <property type="entry name" value="OHCU_decarbox"/>
    <property type="match status" value="1"/>
</dbReference>
<comment type="caution">
    <text evidence="9">The sequence shown here is derived from an EMBL/GenBank/DDBJ whole genome shotgun (WGS) entry which is preliminary data.</text>
</comment>
<evidence type="ECO:0000256" key="7">
    <source>
        <dbReference type="SAM" id="MobiDB-lite"/>
    </source>
</evidence>
<dbReference type="GO" id="GO:0005777">
    <property type="term" value="C:peroxisome"/>
    <property type="evidence" value="ECO:0007669"/>
    <property type="project" value="TreeGrafter"/>
</dbReference>
<dbReference type="PANTHER" id="PTHR43466:SF1">
    <property type="entry name" value="2-OXO-4-HYDROXY-4-CARBOXY-5-UREIDOIMIDAZOLINE DECARBOXYLASE-RELATED"/>
    <property type="match status" value="1"/>
</dbReference>
<name>A0A445EI20_ARAHY</name>